<evidence type="ECO:0000256" key="7">
    <source>
        <dbReference type="ARBA" id="ARBA00023065"/>
    </source>
</evidence>
<dbReference type="Gene3D" id="1.10.287.770">
    <property type="entry name" value="YojJ-like"/>
    <property type="match status" value="1"/>
</dbReference>
<feature type="transmembrane region" description="Helical" evidence="12">
    <location>
        <begin position="275"/>
        <end position="302"/>
    </location>
</feature>
<keyword evidence="4 11" id="KW-0812">Transmembrane</keyword>
<evidence type="ECO:0000256" key="6">
    <source>
        <dbReference type="ARBA" id="ARBA00023053"/>
    </source>
</evidence>
<keyword evidence="9 11" id="KW-0739">Sodium transport</keyword>
<proteinExistence type="inferred from homology"/>
<dbReference type="InterPro" id="IPR001873">
    <property type="entry name" value="ENaC"/>
</dbReference>
<keyword evidence="7 11" id="KW-0406">Ion transport</keyword>
<evidence type="ECO:0000256" key="2">
    <source>
        <dbReference type="ARBA" id="ARBA00022448"/>
    </source>
</evidence>
<evidence type="ECO:0000256" key="1">
    <source>
        <dbReference type="ARBA" id="ARBA00004141"/>
    </source>
</evidence>
<dbReference type="GO" id="GO:0005886">
    <property type="term" value="C:plasma membrane"/>
    <property type="evidence" value="ECO:0007669"/>
    <property type="project" value="TreeGrafter"/>
</dbReference>
<dbReference type="AlphaFoldDB" id="A0A0B6ZSQ7"/>
<dbReference type="GO" id="GO:0015280">
    <property type="term" value="F:ligand-gated sodium channel activity"/>
    <property type="evidence" value="ECO:0007669"/>
    <property type="project" value="TreeGrafter"/>
</dbReference>
<keyword evidence="5 12" id="KW-1133">Transmembrane helix</keyword>
<sequence length="314" mass="35257">FAGGQCLMGNFTPIQSATYGNCYTVQYDKWQARRSGPDQGLELILYLETTEYIPAITVEKGIQLVIHDQNTLAFPDDEGIAIAAGTQTVIGLRQVQITRLGNPYGPCTTPEDFLKKYGVKYTRTTCQKVCEQALVKTNCNCYDEMAQQINSIKNLTGGVNACRSQEEMDCIYQVQYSLTSNNACDCNSPCKETQFEKTISSRQWPNTEFANVMVDMICKESPDSNCSGLRDSSDSDLREEFIKLNIYFEDLNYELLVEAADYELTQFLSDVGGTIGLYIGLSVLGFFEIFHLIAEIISFCCCRKNTKVEQQKYG</sequence>
<comment type="similarity">
    <text evidence="11">Belongs to the amiloride-sensitive sodium channel (TC 1.A.6) family.</text>
</comment>
<evidence type="ECO:0000256" key="3">
    <source>
        <dbReference type="ARBA" id="ARBA00022461"/>
    </source>
</evidence>
<protein>
    <submittedName>
        <fullName evidence="13">Uncharacterized protein</fullName>
    </submittedName>
</protein>
<evidence type="ECO:0000256" key="9">
    <source>
        <dbReference type="ARBA" id="ARBA00023201"/>
    </source>
</evidence>
<keyword evidence="2 11" id="KW-0813">Transport</keyword>
<keyword evidence="8 12" id="KW-0472">Membrane</keyword>
<name>A0A0B6ZSQ7_9EUPU</name>
<accession>A0A0B6ZSQ7</accession>
<evidence type="ECO:0000256" key="5">
    <source>
        <dbReference type="ARBA" id="ARBA00022989"/>
    </source>
</evidence>
<keyword evidence="6" id="KW-0915">Sodium</keyword>
<gene>
    <name evidence="13" type="primary">ORF78179</name>
</gene>
<evidence type="ECO:0000256" key="8">
    <source>
        <dbReference type="ARBA" id="ARBA00023136"/>
    </source>
</evidence>
<dbReference type="Gene3D" id="2.60.470.10">
    <property type="entry name" value="Acid-sensing ion channels like domains"/>
    <property type="match status" value="1"/>
</dbReference>
<evidence type="ECO:0000256" key="4">
    <source>
        <dbReference type="ARBA" id="ARBA00022692"/>
    </source>
</evidence>
<keyword evidence="10 11" id="KW-0407">Ion channel</keyword>
<dbReference type="PRINTS" id="PR01078">
    <property type="entry name" value="AMINACHANNEL"/>
</dbReference>
<evidence type="ECO:0000256" key="10">
    <source>
        <dbReference type="ARBA" id="ARBA00023303"/>
    </source>
</evidence>
<dbReference type="Pfam" id="PF00858">
    <property type="entry name" value="ASC"/>
    <property type="match status" value="1"/>
</dbReference>
<evidence type="ECO:0000256" key="11">
    <source>
        <dbReference type="RuleBase" id="RU000679"/>
    </source>
</evidence>
<feature type="non-terminal residue" evidence="13">
    <location>
        <position position="1"/>
    </location>
</feature>
<evidence type="ECO:0000313" key="13">
    <source>
        <dbReference type="EMBL" id="CEK71392.1"/>
    </source>
</evidence>
<dbReference type="PANTHER" id="PTHR11690">
    <property type="entry name" value="AMILORIDE-SENSITIVE SODIUM CHANNEL-RELATED"/>
    <property type="match status" value="1"/>
</dbReference>
<dbReference type="EMBL" id="HACG01024527">
    <property type="protein sequence ID" value="CEK71392.1"/>
    <property type="molecule type" value="Transcribed_RNA"/>
</dbReference>
<comment type="subcellular location">
    <subcellularLocation>
        <location evidence="1">Membrane</location>
        <topology evidence="1">Multi-pass membrane protein</topology>
    </subcellularLocation>
</comment>
<keyword evidence="3 11" id="KW-0894">Sodium channel</keyword>
<evidence type="ECO:0000256" key="12">
    <source>
        <dbReference type="SAM" id="Phobius"/>
    </source>
</evidence>
<dbReference type="PANTHER" id="PTHR11690:SF248">
    <property type="entry name" value="PICKPOCKET 17, ISOFORM A"/>
    <property type="match status" value="1"/>
</dbReference>
<reference evidence="13" key="1">
    <citation type="submission" date="2014-12" db="EMBL/GenBank/DDBJ databases">
        <title>Insight into the proteome of Arion vulgaris.</title>
        <authorList>
            <person name="Aradska J."/>
            <person name="Bulat T."/>
            <person name="Smidak R."/>
            <person name="Sarate P."/>
            <person name="Gangsoo J."/>
            <person name="Sialana F."/>
            <person name="Bilban M."/>
            <person name="Lubec G."/>
        </authorList>
    </citation>
    <scope>NUCLEOTIDE SEQUENCE</scope>
    <source>
        <tissue evidence="13">Skin</tissue>
    </source>
</reference>
<organism evidence="13">
    <name type="scientific">Arion vulgaris</name>
    <dbReference type="NCBI Taxonomy" id="1028688"/>
    <lineage>
        <taxon>Eukaryota</taxon>
        <taxon>Metazoa</taxon>
        <taxon>Spiralia</taxon>
        <taxon>Lophotrochozoa</taxon>
        <taxon>Mollusca</taxon>
        <taxon>Gastropoda</taxon>
        <taxon>Heterobranchia</taxon>
        <taxon>Euthyneura</taxon>
        <taxon>Panpulmonata</taxon>
        <taxon>Eupulmonata</taxon>
        <taxon>Stylommatophora</taxon>
        <taxon>Helicina</taxon>
        <taxon>Arionoidea</taxon>
        <taxon>Arionidae</taxon>
        <taxon>Arion</taxon>
    </lineage>
</organism>